<keyword evidence="2" id="KW-1185">Reference proteome</keyword>
<name>A0A1G9ZRK5_9BACI</name>
<dbReference type="Proteomes" id="UP000198778">
    <property type="component" value="Unassembled WGS sequence"/>
</dbReference>
<dbReference type="EMBL" id="FNIL01000001">
    <property type="protein sequence ID" value="SDN23737.1"/>
    <property type="molecule type" value="Genomic_DNA"/>
</dbReference>
<protein>
    <submittedName>
        <fullName evidence="1">Uncharacterized protein</fullName>
    </submittedName>
</protein>
<evidence type="ECO:0000313" key="2">
    <source>
        <dbReference type="Proteomes" id="UP000198778"/>
    </source>
</evidence>
<organism evidence="1 2">
    <name type="scientific">Alkalicoccus daliensis</name>
    <dbReference type="NCBI Taxonomy" id="745820"/>
    <lineage>
        <taxon>Bacteria</taxon>
        <taxon>Bacillati</taxon>
        <taxon>Bacillota</taxon>
        <taxon>Bacilli</taxon>
        <taxon>Bacillales</taxon>
        <taxon>Bacillaceae</taxon>
        <taxon>Alkalicoccus</taxon>
    </lineage>
</organism>
<reference evidence="2" key="1">
    <citation type="submission" date="2016-10" db="EMBL/GenBank/DDBJ databases">
        <authorList>
            <person name="Varghese N."/>
            <person name="Submissions S."/>
        </authorList>
    </citation>
    <scope>NUCLEOTIDE SEQUENCE [LARGE SCALE GENOMIC DNA]</scope>
    <source>
        <strain evidence="2">CGMCC 1.10369</strain>
    </source>
</reference>
<gene>
    <name evidence="1" type="ORF">SAMN04488053_101208</name>
</gene>
<evidence type="ECO:0000313" key="1">
    <source>
        <dbReference type="EMBL" id="SDN23737.1"/>
    </source>
</evidence>
<dbReference type="STRING" id="745820.SAMN04488053_101208"/>
<accession>A0A1G9ZRK5</accession>
<proteinExistence type="predicted"/>
<sequence>MRIMEKVIQTLKRKDGERRIPVLKLEIDYELQTLFDAMQENESSQIEMSKVRLEELREEWLRLEA</sequence>
<dbReference type="AlphaFoldDB" id="A0A1G9ZRK5"/>